<dbReference type="PANTHER" id="PTHR13710:SF156">
    <property type="entry name" value="ATP-DEPENDENT DNA HELICASE Q-LIKE 4B"/>
    <property type="match status" value="1"/>
</dbReference>
<evidence type="ECO:0000256" key="13">
    <source>
        <dbReference type="SAM" id="MobiDB-lite"/>
    </source>
</evidence>
<keyword evidence="18" id="KW-1185">Reference proteome</keyword>
<dbReference type="PANTHER" id="PTHR13710">
    <property type="entry name" value="DNA HELICASE RECQ FAMILY MEMBER"/>
    <property type="match status" value="1"/>
</dbReference>
<evidence type="ECO:0000259" key="15">
    <source>
        <dbReference type="PROSITE" id="PS51192"/>
    </source>
</evidence>
<protein>
    <recommendedName>
        <fullName evidence="12">ATP-dependent DNA helicase</fullName>
        <ecNumber evidence="12">5.6.2.4</ecNumber>
    </recommendedName>
</protein>
<gene>
    <name evidence="17" type="ORF">WJX72_001000</name>
</gene>
<dbReference type="GO" id="GO:0005524">
    <property type="term" value="F:ATP binding"/>
    <property type="evidence" value="ECO:0007669"/>
    <property type="project" value="UniProtKB-KW"/>
</dbReference>
<feature type="domain" description="Helicase C-terminal" evidence="16">
    <location>
        <begin position="197"/>
        <end position="363"/>
    </location>
</feature>
<dbReference type="InterPro" id="IPR044876">
    <property type="entry name" value="HRDC_dom_sf"/>
</dbReference>
<dbReference type="CDD" id="cd17920">
    <property type="entry name" value="DEXHc_RecQ"/>
    <property type="match status" value="1"/>
</dbReference>
<evidence type="ECO:0000256" key="11">
    <source>
        <dbReference type="ARBA" id="ARBA00034617"/>
    </source>
</evidence>
<dbReference type="InterPro" id="IPR011545">
    <property type="entry name" value="DEAD/DEAH_box_helicase_dom"/>
</dbReference>
<dbReference type="SMART" id="SM00956">
    <property type="entry name" value="RQC"/>
    <property type="match status" value="1"/>
</dbReference>
<dbReference type="Pfam" id="PF16124">
    <property type="entry name" value="RecQ_Zn_bind"/>
    <property type="match status" value="1"/>
</dbReference>
<dbReference type="SMART" id="SM00487">
    <property type="entry name" value="DEXDc"/>
    <property type="match status" value="1"/>
</dbReference>
<keyword evidence="7 12" id="KW-0067">ATP-binding</keyword>
<evidence type="ECO:0000256" key="8">
    <source>
        <dbReference type="ARBA" id="ARBA00023125"/>
    </source>
</evidence>
<dbReference type="PROSITE" id="PS50967">
    <property type="entry name" value="HRDC"/>
    <property type="match status" value="1"/>
</dbReference>
<comment type="cofactor">
    <cofactor evidence="1">
        <name>Zn(2+)</name>
        <dbReference type="ChEBI" id="CHEBI:29105"/>
    </cofactor>
</comment>
<keyword evidence="6 12" id="KW-0347">Helicase</keyword>
<dbReference type="PROSITE" id="PS51192">
    <property type="entry name" value="HELICASE_ATP_BIND_1"/>
    <property type="match status" value="1"/>
</dbReference>
<evidence type="ECO:0000256" key="7">
    <source>
        <dbReference type="ARBA" id="ARBA00022840"/>
    </source>
</evidence>
<dbReference type="NCBIfam" id="TIGR00614">
    <property type="entry name" value="recQ_fam"/>
    <property type="match status" value="1"/>
</dbReference>
<dbReference type="Pfam" id="PF00271">
    <property type="entry name" value="Helicase_C"/>
    <property type="match status" value="1"/>
</dbReference>
<evidence type="ECO:0000256" key="12">
    <source>
        <dbReference type="RuleBase" id="RU364117"/>
    </source>
</evidence>
<accession>A0AAW1PM29</accession>
<feature type="domain" description="Helicase ATP-binding" evidence="15">
    <location>
        <begin position="1"/>
        <end position="172"/>
    </location>
</feature>
<dbReference type="EC" id="5.6.2.4" evidence="12"/>
<organism evidence="17 18">
    <name type="scientific">[Myrmecia] bisecta</name>
    <dbReference type="NCBI Taxonomy" id="41462"/>
    <lineage>
        <taxon>Eukaryota</taxon>
        <taxon>Viridiplantae</taxon>
        <taxon>Chlorophyta</taxon>
        <taxon>core chlorophytes</taxon>
        <taxon>Trebouxiophyceae</taxon>
        <taxon>Trebouxiales</taxon>
        <taxon>Trebouxiaceae</taxon>
        <taxon>Myrmecia</taxon>
    </lineage>
</organism>
<evidence type="ECO:0000313" key="17">
    <source>
        <dbReference type="EMBL" id="KAK9809882.1"/>
    </source>
</evidence>
<dbReference type="Gene3D" id="1.10.150.80">
    <property type="entry name" value="HRDC domain"/>
    <property type="match status" value="1"/>
</dbReference>
<dbReference type="EMBL" id="JALJOR010000010">
    <property type="protein sequence ID" value="KAK9809882.1"/>
    <property type="molecule type" value="Genomic_DNA"/>
</dbReference>
<keyword evidence="4 12" id="KW-0547">Nucleotide-binding</keyword>
<feature type="region of interest" description="Disordered" evidence="13">
    <location>
        <begin position="687"/>
        <end position="738"/>
    </location>
</feature>
<evidence type="ECO:0000256" key="3">
    <source>
        <dbReference type="ARBA" id="ARBA00005446"/>
    </source>
</evidence>
<sequence>MDGKDTFVLMPTGGGKSLCYQLPCMLTDGVTVVISPLVSLIQDQVFHLTEAGIKCGYLSSNQEYEAQRGILSALKKSPPEIKIIFVTPEKVARSDQLMRTFDDLHGRGFLDRIAVDEAHCVSQWGHDFRPDYKGLSVFKRRYPSVPLLALTATATPRVQHDVVQQLCLRQCVTFRSSMNRSNLRYEVRKKKTKVADSIDDMATLIQERFMDRRTGRVQCGIVYCLSRNDCEKVAEQLQAALREKTGQRWINVMHYHANLTQKERETTQYDWTHDKVQIICATIAFGMGINKPDVRFVMHFSLPKSLEGYHQETGRAGRDGQVAHCFLYYSYADVQKTRHMLKESAQETGCPPSQLQCNMDSLNAMVAYCEEQVECRRVMLLAHFGETSFSATQCAGTCDVCATNEGQVFEERDMQPAALDVVRLVREMGEAANMSLVMDTYRGGKSAEVRRHFYDQLDGHGRGKQYSKNDAQRLLRKMVVLKLLTEETSRLDNQYGSVTSVVKVNNPAVVSLERGQLRITLAFAVVAPKAKAPKKAAKKGKGAAAVLAGQLSPEEEEDVIDLAGMDEEEEVFKRAVLTALEQLNLFLERSGNKSKRILLGPTIKALAARLPASEAELAEMGGMSDNWRAAYGRQILETLQQVKAYREQRQLGLASQNSFQLDCSSFEAAANRKRPYGGHVQGVFQEEEDSDDDFEPTGPSQHVATQKRPRPGNPDERCAGGGHDSGPVTGAALADGLPGLLRSSMTDIKIC</sequence>
<dbReference type="InterPro" id="IPR014001">
    <property type="entry name" value="Helicase_ATP-bd"/>
</dbReference>
<dbReference type="Gene3D" id="3.40.50.300">
    <property type="entry name" value="P-loop containing nucleotide triphosphate hydrolases"/>
    <property type="match status" value="2"/>
</dbReference>
<dbReference type="GO" id="GO:0005634">
    <property type="term" value="C:nucleus"/>
    <property type="evidence" value="ECO:0007669"/>
    <property type="project" value="UniProtKB-SubCell"/>
</dbReference>
<dbReference type="InterPro" id="IPR004589">
    <property type="entry name" value="DNA_helicase_ATP-dep_RecQ"/>
</dbReference>
<dbReference type="Pfam" id="PF00570">
    <property type="entry name" value="HRDC"/>
    <property type="match status" value="1"/>
</dbReference>
<dbReference type="Pfam" id="PF00270">
    <property type="entry name" value="DEAD"/>
    <property type="match status" value="1"/>
</dbReference>
<dbReference type="InterPro" id="IPR010997">
    <property type="entry name" value="HRDC-like_sf"/>
</dbReference>
<dbReference type="Proteomes" id="UP001489004">
    <property type="component" value="Unassembled WGS sequence"/>
</dbReference>
<dbReference type="PROSITE" id="PS51194">
    <property type="entry name" value="HELICASE_CTER"/>
    <property type="match status" value="1"/>
</dbReference>
<comment type="catalytic activity">
    <reaction evidence="12">
        <text>ATP + H2O = ADP + phosphate + H(+)</text>
        <dbReference type="Rhea" id="RHEA:13065"/>
        <dbReference type="ChEBI" id="CHEBI:15377"/>
        <dbReference type="ChEBI" id="CHEBI:15378"/>
        <dbReference type="ChEBI" id="CHEBI:30616"/>
        <dbReference type="ChEBI" id="CHEBI:43474"/>
        <dbReference type="ChEBI" id="CHEBI:456216"/>
    </reaction>
</comment>
<comment type="caution">
    <text evidence="17">The sequence shown here is derived from an EMBL/GenBank/DDBJ whole genome shotgun (WGS) entry which is preliminary data.</text>
</comment>
<dbReference type="FunFam" id="3.40.50.300:FF:000296">
    <property type="entry name" value="ATP-dependent DNA helicase RecQ"/>
    <property type="match status" value="1"/>
</dbReference>
<dbReference type="SUPFAM" id="SSF52540">
    <property type="entry name" value="P-loop containing nucleoside triphosphate hydrolases"/>
    <property type="match status" value="1"/>
</dbReference>
<comment type="similarity">
    <text evidence="3 12">Belongs to the helicase family. RecQ subfamily.</text>
</comment>
<evidence type="ECO:0000313" key="18">
    <source>
        <dbReference type="Proteomes" id="UP001489004"/>
    </source>
</evidence>
<dbReference type="GO" id="GO:0006260">
    <property type="term" value="P:DNA replication"/>
    <property type="evidence" value="ECO:0007669"/>
    <property type="project" value="InterPro"/>
</dbReference>
<keyword evidence="10 12" id="KW-0539">Nucleus</keyword>
<keyword evidence="8" id="KW-0238">DNA-binding</keyword>
<proteinExistence type="inferred from homology"/>
<dbReference type="SMART" id="SM00490">
    <property type="entry name" value="HELICc"/>
    <property type="match status" value="1"/>
</dbReference>
<evidence type="ECO:0000256" key="10">
    <source>
        <dbReference type="ARBA" id="ARBA00023242"/>
    </source>
</evidence>
<dbReference type="GO" id="GO:0003677">
    <property type="term" value="F:DNA binding"/>
    <property type="evidence" value="ECO:0007669"/>
    <property type="project" value="UniProtKB-KW"/>
</dbReference>
<dbReference type="GO" id="GO:0000724">
    <property type="term" value="P:double-strand break repair via homologous recombination"/>
    <property type="evidence" value="ECO:0007669"/>
    <property type="project" value="TreeGrafter"/>
</dbReference>
<dbReference type="CDD" id="cd18794">
    <property type="entry name" value="SF2_C_RecQ"/>
    <property type="match status" value="1"/>
</dbReference>
<dbReference type="GO" id="GO:0005694">
    <property type="term" value="C:chromosome"/>
    <property type="evidence" value="ECO:0007669"/>
    <property type="project" value="TreeGrafter"/>
</dbReference>
<evidence type="ECO:0000259" key="14">
    <source>
        <dbReference type="PROSITE" id="PS50967"/>
    </source>
</evidence>
<dbReference type="InterPro" id="IPR027417">
    <property type="entry name" value="P-loop_NTPase"/>
</dbReference>
<dbReference type="FunFam" id="3.40.50.300:FF:000340">
    <property type="entry name" value="Bloom syndrome, RecQ helicase"/>
    <property type="match status" value="1"/>
</dbReference>
<keyword evidence="5 12" id="KW-0378">Hydrolase</keyword>
<dbReference type="AlphaFoldDB" id="A0AAW1PM29"/>
<name>A0AAW1PM29_9CHLO</name>
<evidence type="ECO:0000259" key="16">
    <source>
        <dbReference type="PROSITE" id="PS51194"/>
    </source>
</evidence>
<dbReference type="SUPFAM" id="SSF47819">
    <property type="entry name" value="HRDC-like"/>
    <property type="match status" value="1"/>
</dbReference>
<comment type="subcellular location">
    <subcellularLocation>
        <location evidence="2 12">Nucleus</location>
    </subcellularLocation>
</comment>
<evidence type="ECO:0000256" key="9">
    <source>
        <dbReference type="ARBA" id="ARBA00023235"/>
    </source>
</evidence>
<dbReference type="GO" id="GO:0070417">
    <property type="term" value="P:cellular response to cold"/>
    <property type="evidence" value="ECO:0007669"/>
    <property type="project" value="UniProtKB-ARBA"/>
</dbReference>
<reference evidence="17 18" key="1">
    <citation type="journal article" date="2024" name="Nat. Commun.">
        <title>Phylogenomics reveals the evolutionary origins of lichenization in chlorophyte algae.</title>
        <authorList>
            <person name="Puginier C."/>
            <person name="Libourel C."/>
            <person name="Otte J."/>
            <person name="Skaloud P."/>
            <person name="Haon M."/>
            <person name="Grisel S."/>
            <person name="Petersen M."/>
            <person name="Berrin J.G."/>
            <person name="Delaux P.M."/>
            <person name="Dal Grande F."/>
            <person name="Keller J."/>
        </authorList>
    </citation>
    <scope>NUCLEOTIDE SEQUENCE [LARGE SCALE GENOMIC DNA]</scope>
    <source>
        <strain evidence="17 18">SAG 2043</strain>
    </source>
</reference>
<dbReference type="InterPro" id="IPR036390">
    <property type="entry name" value="WH_DNA-bd_sf"/>
</dbReference>
<feature type="domain" description="HRDC" evidence="14">
    <location>
        <begin position="566"/>
        <end position="649"/>
    </location>
</feature>
<dbReference type="GO" id="GO:0016787">
    <property type="term" value="F:hydrolase activity"/>
    <property type="evidence" value="ECO:0007669"/>
    <property type="project" value="UniProtKB-KW"/>
</dbReference>
<dbReference type="GO" id="GO:0043138">
    <property type="term" value="F:3'-5' DNA helicase activity"/>
    <property type="evidence" value="ECO:0007669"/>
    <property type="project" value="UniProtKB-EC"/>
</dbReference>
<evidence type="ECO:0000256" key="4">
    <source>
        <dbReference type="ARBA" id="ARBA00022741"/>
    </source>
</evidence>
<dbReference type="InterPro" id="IPR002121">
    <property type="entry name" value="HRDC_dom"/>
</dbReference>
<dbReference type="InterPro" id="IPR032284">
    <property type="entry name" value="RecQ_Zn-bd"/>
</dbReference>
<dbReference type="GO" id="GO:0005737">
    <property type="term" value="C:cytoplasm"/>
    <property type="evidence" value="ECO:0007669"/>
    <property type="project" value="TreeGrafter"/>
</dbReference>
<dbReference type="SUPFAM" id="SSF46785">
    <property type="entry name" value="Winged helix' DNA-binding domain"/>
    <property type="match status" value="1"/>
</dbReference>
<evidence type="ECO:0000256" key="6">
    <source>
        <dbReference type="ARBA" id="ARBA00022806"/>
    </source>
</evidence>
<dbReference type="Gene3D" id="1.10.10.10">
    <property type="entry name" value="Winged helix-like DNA-binding domain superfamily/Winged helix DNA-binding domain"/>
    <property type="match status" value="1"/>
</dbReference>
<evidence type="ECO:0000256" key="1">
    <source>
        <dbReference type="ARBA" id="ARBA00001947"/>
    </source>
</evidence>
<dbReference type="GO" id="GO:0009378">
    <property type="term" value="F:four-way junction helicase activity"/>
    <property type="evidence" value="ECO:0007669"/>
    <property type="project" value="TreeGrafter"/>
</dbReference>
<dbReference type="InterPro" id="IPR018982">
    <property type="entry name" value="RQC_domain"/>
</dbReference>
<keyword evidence="9" id="KW-0413">Isomerase</keyword>
<comment type="catalytic activity">
    <reaction evidence="11 12">
        <text>Couples ATP hydrolysis with the unwinding of duplex DNA by translocating in the 3'-5' direction.</text>
        <dbReference type="EC" id="5.6.2.4"/>
    </reaction>
</comment>
<evidence type="ECO:0000256" key="2">
    <source>
        <dbReference type="ARBA" id="ARBA00004123"/>
    </source>
</evidence>
<dbReference type="Pfam" id="PF09382">
    <property type="entry name" value="RQC"/>
    <property type="match status" value="1"/>
</dbReference>
<evidence type="ECO:0000256" key="5">
    <source>
        <dbReference type="ARBA" id="ARBA00022801"/>
    </source>
</evidence>
<dbReference type="InterPro" id="IPR001650">
    <property type="entry name" value="Helicase_C-like"/>
</dbReference>
<dbReference type="InterPro" id="IPR036388">
    <property type="entry name" value="WH-like_DNA-bd_sf"/>
</dbReference>